<dbReference type="OMA" id="KCRISYG"/>
<dbReference type="EMBL" id="KB199981">
    <property type="protein sequence ID" value="ESP03565.1"/>
    <property type="molecule type" value="Genomic_DNA"/>
</dbReference>
<feature type="domain" description="F5/8 type C" evidence="2">
    <location>
        <begin position="1514"/>
        <end position="1651"/>
    </location>
</feature>
<dbReference type="InterPro" id="IPR036278">
    <property type="entry name" value="Sialidase_sf"/>
</dbReference>
<gene>
    <name evidence="3" type="ORF">LOTGIDRAFT_171361</name>
</gene>
<sequence length="1815" mass="197502">MANCRHDFKLIFLVFCILSVTLAGRCKNGGKENQVGGCDCTPCHRGETCEEKVNKQPKFETDQQEVTVDTEYRENELVYVASAYDKDSDEICNDVPSCPCGEITYGIEFGNEDNIFTIDPTLGIIRLNGLQDIRENERRELVLSARNAFDESGASTMVLGVRGKTHTANQYSAEINNGYDGSYHVETSSHERIKRSVNAPSNVTFDLQKEATHASLTVIKPGQRIGFILKIHFPAGTTDMLVELFAPDNNSIVMMLCDVRIDSVGGNLNYDGPGDIKLESKNNSIFYDWAVIDFGNVTNDGTSPSEHSIVIKYDAVMIQNEDTQHGNTYWVSAGAEYNEENEVWVGQASFTSDLTDPWDSTSNKPKFNFSGPNTLAVGESAIFAVDMYITYPSIGLGFDAFAPLNDTSIMSVCGIQIEGVGVNYQCGFDFTAVPSSLHQDGQPRGNARGHLDIGMTTNKGIRDEPSSVEPNLIRVEFVMKVWDDVTALGLHSIGAALELGSDQIWCGQIDVTVVARKTADIPSPSVSLAFVGNVTEVSESQPVVIEITADVGLSTGDFKLDAQSPLDGSSNPKLQVCAITFVRAGENMPCVETDREAVMSSRGNLPLLTDTATLDLGVLTNVGNWGYFNHSRNDTRNIMVLQVLVKGTEFTTATQTLDIGLTSGSGTRSSLDTIVINKAASSSLPEITETPTMNLTYKYSSGTVRIGEAVTMFYDISTVRGKTFPKFDMEFIAPNSSDSAIVAICRAEAIKVGKNTPCLTKEGINSKWQYVSQFNESAVDRATLELGSICNFEVKDIDTEDVLVLSAVFQLKPHPDATNGKQMYLSAGSMYTDSKMWIGQLSMTVDTSPYPAPPTLKKPELYVSKVGEFNAASTPIGYPATYEVLIQTYPGETIDLKLILSTTSDKISFCAIKIKAVGNNMPCVDQTIKGVITKDAATGLNKDAELTVGPVTNVGDIADKTDSGNSTFGINSLVFEVIVQSSTGAADAENLPFSVATNGVITPVNNNNLVVTSDETGISMMGNATGIDFNVAAVVDSDADYDVYKGQAKKFFIDIDTQLDTTQRVTAQIMTEIGDLGHFEIAYIGLVEVGENLGCVSREMTTSAYEKRPSSSYLDIGTLNLGYVCNTGINRNDSEANKIRIEAYARLLNNPSLNVGDTVKLSAAVNFNDQQIFIAQKDMTVKNVSEFNDLVTVNATLTNATAINVNRTTPIVMTIAQVEKIPVILNIPPFTVSRVQFDIDLPMSPTSASMTFKSLQIVGSGQNLCRYGYTEDFKITEHSTMSTTQINKVFVDMGIVSNIGITHKLVTAVPEDDIIYAEVEVQMADSDTNDHNAEMWLGLGAKIASFIIVSEHKVEVSRDGSEVPVFNFTASYDPDNSTDVYAEIDIVLEHAATSTAEYQNTVMKFNTPPYLEYKDIPAASLTTPSVTNINNNAIEINLGRFFFTDKLEMTVAFEVNSTYGVPPGISTAPAVTGVEIICNMVERNTPTFKNGSEEFTSGFMTVSGTYTTTPKASGASCTAGIIANIETCQLSSSGDDIATPDNAVFTGTGWVPPVREGTLGKLRYLQYDFGERVSLTQVDYKHTKTAKISKIQLRYSNDGKSFLDGQLLTIGATDGFVSVNSILKYKVLRLYIDDVTSPDKEVGLTVQFTGCYVDSTPTTFTCPATPTIPAEYARRSFVADATQVYVCDGTPGKRSEIDTMCFASPDGDTWKALDNRVSCMVGHNQDPKGDERLYALSHNYQYMTSMDKGETWQVVEKNHVDQVKTMSTYVQAVKVPWTGTPADTNKSLLAWQSAYYGMSPTGTFVNKFKWDTCCP</sequence>
<dbReference type="CTD" id="20241730"/>
<dbReference type="CDD" id="cd11304">
    <property type="entry name" value="Cadherin_repeat"/>
    <property type="match status" value="1"/>
</dbReference>
<dbReference type="PROSITE" id="PS50022">
    <property type="entry name" value="FA58C_3"/>
    <property type="match status" value="1"/>
</dbReference>
<dbReference type="Gene3D" id="2.60.40.60">
    <property type="entry name" value="Cadherins"/>
    <property type="match status" value="1"/>
</dbReference>
<dbReference type="HOGENOM" id="CLU_241871_0_0_1"/>
<name>V4CMI9_LOTGI</name>
<evidence type="ECO:0000313" key="3">
    <source>
        <dbReference type="EMBL" id="ESP03565.1"/>
    </source>
</evidence>
<protein>
    <recommendedName>
        <fullName evidence="2">F5/8 type C domain-containing protein</fullName>
    </recommendedName>
</protein>
<dbReference type="GO" id="GO:0005509">
    <property type="term" value="F:calcium ion binding"/>
    <property type="evidence" value="ECO:0007669"/>
    <property type="project" value="InterPro"/>
</dbReference>
<proteinExistence type="predicted"/>
<dbReference type="InterPro" id="IPR000421">
    <property type="entry name" value="FA58C"/>
</dbReference>
<evidence type="ECO:0000256" key="1">
    <source>
        <dbReference type="SAM" id="SignalP"/>
    </source>
</evidence>
<evidence type="ECO:0000313" key="4">
    <source>
        <dbReference type="Proteomes" id="UP000030746"/>
    </source>
</evidence>
<accession>V4CMI9</accession>
<dbReference type="GO" id="GO:0016020">
    <property type="term" value="C:membrane"/>
    <property type="evidence" value="ECO:0007669"/>
    <property type="project" value="InterPro"/>
</dbReference>
<keyword evidence="1" id="KW-0732">Signal</keyword>
<organism evidence="3 4">
    <name type="scientific">Lottia gigantea</name>
    <name type="common">Giant owl limpet</name>
    <dbReference type="NCBI Taxonomy" id="225164"/>
    <lineage>
        <taxon>Eukaryota</taxon>
        <taxon>Metazoa</taxon>
        <taxon>Spiralia</taxon>
        <taxon>Lophotrochozoa</taxon>
        <taxon>Mollusca</taxon>
        <taxon>Gastropoda</taxon>
        <taxon>Patellogastropoda</taxon>
        <taxon>Lottioidea</taxon>
        <taxon>Lottiidae</taxon>
        <taxon>Lottia</taxon>
    </lineage>
</organism>
<dbReference type="Gene3D" id="2.60.120.260">
    <property type="entry name" value="Galactose-binding domain-like"/>
    <property type="match status" value="1"/>
</dbReference>
<dbReference type="GeneID" id="20241730"/>
<dbReference type="SUPFAM" id="SSF50939">
    <property type="entry name" value="Sialidases"/>
    <property type="match status" value="1"/>
</dbReference>
<evidence type="ECO:0000259" key="2">
    <source>
        <dbReference type="PROSITE" id="PS50022"/>
    </source>
</evidence>
<keyword evidence="4" id="KW-1185">Reference proteome</keyword>
<dbReference type="Proteomes" id="UP000030746">
    <property type="component" value="Unassembled WGS sequence"/>
</dbReference>
<dbReference type="SUPFAM" id="SSF49313">
    <property type="entry name" value="Cadherin-like"/>
    <property type="match status" value="1"/>
</dbReference>
<dbReference type="InterPro" id="IPR015919">
    <property type="entry name" value="Cadherin-like_sf"/>
</dbReference>
<dbReference type="RefSeq" id="XP_009045795.1">
    <property type="nucleotide sequence ID" value="XM_009047547.1"/>
</dbReference>
<dbReference type="KEGG" id="lgi:LOTGIDRAFT_171361"/>
<dbReference type="OrthoDB" id="6355129at2759"/>
<reference evidence="3 4" key="1">
    <citation type="journal article" date="2013" name="Nature">
        <title>Insights into bilaterian evolution from three spiralian genomes.</title>
        <authorList>
            <person name="Simakov O."/>
            <person name="Marletaz F."/>
            <person name="Cho S.J."/>
            <person name="Edsinger-Gonzales E."/>
            <person name="Havlak P."/>
            <person name="Hellsten U."/>
            <person name="Kuo D.H."/>
            <person name="Larsson T."/>
            <person name="Lv J."/>
            <person name="Arendt D."/>
            <person name="Savage R."/>
            <person name="Osoegawa K."/>
            <person name="de Jong P."/>
            <person name="Grimwood J."/>
            <person name="Chapman J.A."/>
            <person name="Shapiro H."/>
            <person name="Aerts A."/>
            <person name="Otillar R.P."/>
            <person name="Terry A.Y."/>
            <person name="Boore J.L."/>
            <person name="Grigoriev I.V."/>
            <person name="Lindberg D.R."/>
            <person name="Seaver E.C."/>
            <person name="Weisblat D.A."/>
            <person name="Putnam N.H."/>
            <person name="Rokhsar D.S."/>
        </authorList>
    </citation>
    <scope>NUCLEOTIDE SEQUENCE [LARGE SCALE GENOMIC DNA]</scope>
</reference>
<feature type="chain" id="PRO_5004719960" description="F5/8 type C domain-containing protein" evidence="1">
    <location>
        <begin position="24"/>
        <end position="1815"/>
    </location>
</feature>
<feature type="signal peptide" evidence="1">
    <location>
        <begin position="1"/>
        <end position="23"/>
    </location>
</feature>